<keyword evidence="1" id="KW-0472">Membrane</keyword>
<name>A0A844Y844_9SPHN</name>
<keyword evidence="1" id="KW-0812">Transmembrane</keyword>
<organism evidence="3 4">
    <name type="scientific">Qipengyuania pelagi</name>
    <dbReference type="NCBI Taxonomy" id="994320"/>
    <lineage>
        <taxon>Bacteria</taxon>
        <taxon>Pseudomonadati</taxon>
        <taxon>Pseudomonadota</taxon>
        <taxon>Alphaproteobacteria</taxon>
        <taxon>Sphingomonadales</taxon>
        <taxon>Erythrobacteraceae</taxon>
        <taxon>Qipengyuania</taxon>
    </lineage>
</organism>
<gene>
    <name evidence="3" type="ORF">GRI47_12655</name>
</gene>
<feature type="transmembrane region" description="Helical" evidence="1">
    <location>
        <begin position="53"/>
        <end position="71"/>
    </location>
</feature>
<proteinExistence type="predicted"/>
<evidence type="ECO:0000259" key="2">
    <source>
        <dbReference type="Pfam" id="PF13586"/>
    </source>
</evidence>
<comment type="caution">
    <text evidence="3">The sequence shown here is derived from an EMBL/GenBank/DDBJ whole genome shotgun (WGS) entry which is preliminary data.</text>
</comment>
<evidence type="ECO:0000313" key="4">
    <source>
        <dbReference type="Proteomes" id="UP000430272"/>
    </source>
</evidence>
<accession>A0A844Y844</accession>
<reference evidence="3 4" key="1">
    <citation type="submission" date="2019-12" db="EMBL/GenBank/DDBJ databases">
        <title>Genomic-based taxomic classification of the family Erythrobacteraceae.</title>
        <authorList>
            <person name="Xu L."/>
        </authorList>
    </citation>
    <scope>NUCLEOTIDE SEQUENCE [LARGE SCALE GENOMIC DNA]</scope>
    <source>
        <strain evidence="3 4">JCM 17468</strain>
    </source>
</reference>
<dbReference type="OrthoDB" id="9798237at2"/>
<dbReference type="InterPro" id="IPR025668">
    <property type="entry name" value="Tnp_DDE_dom"/>
</dbReference>
<sequence length="73" mass="8624">MAERGIAARIPSKANRRVPILHDPVLYRQRHRIENMFGKLKDRRRIHTRYDRSAHTFISAICIAAAVIFWLNQ</sequence>
<dbReference type="Proteomes" id="UP000430272">
    <property type="component" value="Unassembled WGS sequence"/>
</dbReference>
<feature type="domain" description="Transposase DDE" evidence="2">
    <location>
        <begin position="3"/>
        <end position="68"/>
    </location>
</feature>
<keyword evidence="1" id="KW-1133">Transmembrane helix</keyword>
<dbReference type="EMBL" id="WTYD01000002">
    <property type="protein sequence ID" value="MXO54850.1"/>
    <property type="molecule type" value="Genomic_DNA"/>
</dbReference>
<keyword evidence="4" id="KW-1185">Reference proteome</keyword>
<evidence type="ECO:0000313" key="3">
    <source>
        <dbReference type="EMBL" id="MXO54850.1"/>
    </source>
</evidence>
<protein>
    <submittedName>
        <fullName evidence="3">Transposase</fullName>
    </submittedName>
</protein>
<dbReference type="AlphaFoldDB" id="A0A844Y844"/>
<evidence type="ECO:0000256" key="1">
    <source>
        <dbReference type="SAM" id="Phobius"/>
    </source>
</evidence>
<dbReference type="Pfam" id="PF13586">
    <property type="entry name" value="DDE_Tnp_1_2"/>
    <property type="match status" value="1"/>
</dbReference>